<evidence type="ECO:0000313" key="2">
    <source>
        <dbReference type="Proteomes" id="UP000607559"/>
    </source>
</evidence>
<sequence length="575" mass="58255">MSVTAVATSAECGHPDGTVTATGAGGAGAYTYSLNGPGYTSGFTPNNYYNNLGSGTYTLTVADGVNAPVTISVTVNIGCITLLTTPTTATCGGANGAWLLTESGGVGTIRYSIDGGKTFQSTTNTSYTFSNIPGGLYNIVVEDAQNTIQRASVILGGIAGPSVTATPQAASCAGNDGTVTVSATGGLPPLTYKIDAGAYGSSPDFSGVTSGAHTVYVEDGNSCVSTAVVTVPLTNSLVLTAGGDATICESKSARLKAGTNESNVSYSWSPAASLSNASSASPVASPDVTTTYTVTATWEACVQTAAVTVTVNPAPVASAATTADTTCYGKSVVLQGTGAAAGGAGGGTFTYSWKPFTFLNDAKLANPTVVQPTATTTYSLQVKDVNGCVSLNNAAVTVNVLPPAQLLAGDDTNVVAGQPVPLHAIDVSNSGFVAYQWTPPDGLSDPYSANPVVLEALLPTEYVVTGTTADGCMGVDTVVVKVYSVGDIFVPNAFTPNHDGHNDVLRVTAPGMRVVSFGVWDRWGTAVFVSTNTGVGWDGTRNGKELPPGTYVWLAVGVDIKGRTVERRGTVLLVR</sequence>
<keyword evidence="2" id="KW-1185">Reference proteome</keyword>
<dbReference type="Proteomes" id="UP000607559">
    <property type="component" value="Unassembled WGS sequence"/>
</dbReference>
<reference evidence="1" key="2">
    <citation type="submission" date="2020-09" db="EMBL/GenBank/DDBJ databases">
        <authorList>
            <person name="Sun Q."/>
            <person name="Zhou Y."/>
        </authorList>
    </citation>
    <scope>NUCLEOTIDE SEQUENCE</scope>
    <source>
        <strain evidence="1">CGMCC 1.15448</strain>
    </source>
</reference>
<reference evidence="1" key="1">
    <citation type="journal article" date="2014" name="Int. J. Syst. Evol. Microbiol.">
        <title>Complete genome sequence of Corynebacterium casei LMG S-19264T (=DSM 44701T), isolated from a smear-ripened cheese.</title>
        <authorList>
            <consortium name="US DOE Joint Genome Institute (JGI-PGF)"/>
            <person name="Walter F."/>
            <person name="Albersmeier A."/>
            <person name="Kalinowski J."/>
            <person name="Ruckert C."/>
        </authorList>
    </citation>
    <scope>NUCLEOTIDE SEQUENCE</scope>
    <source>
        <strain evidence="1">CGMCC 1.15448</strain>
    </source>
</reference>
<comment type="caution">
    <text evidence="1">The sequence shown here is derived from an EMBL/GenBank/DDBJ whole genome shotgun (WGS) entry which is preliminary data.</text>
</comment>
<dbReference type="AlphaFoldDB" id="A0A8J2XVI9"/>
<dbReference type="InterPro" id="IPR026341">
    <property type="entry name" value="T9SS_type_B"/>
</dbReference>
<dbReference type="InterPro" id="IPR025667">
    <property type="entry name" value="SprB_repeat"/>
</dbReference>
<evidence type="ECO:0008006" key="3">
    <source>
        <dbReference type="Google" id="ProtNLM"/>
    </source>
</evidence>
<organism evidence="1 2">
    <name type="scientific">Puia dinghuensis</name>
    <dbReference type="NCBI Taxonomy" id="1792502"/>
    <lineage>
        <taxon>Bacteria</taxon>
        <taxon>Pseudomonadati</taxon>
        <taxon>Bacteroidota</taxon>
        <taxon>Chitinophagia</taxon>
        <taxon>Chitinophagales</taxon>
        <taxon>Chitinophagaceae</taxon>
        <taxon>Puia</taxon>
    </lineage>
</organism>
<dbReference type="InterPro" id="IPR013783">
    <property type="entry name" value="Ig-like_fold"/>
</dbReference>
<evidence type="ECO:0000313" key="1">
    <source>
        <dbReference type="EMBL" id="GGB18880.1"/>
    </source>
</evidence>
<accession>A0A8J2XVI9</accession>
<dbReference type="NCBIfam" id="TIGR04131">
    <property type="entry name" value="Bac_Flav_CTERM"/>
    <property type="match status" value="1"/>
</dbReference>
<name>A0A8J2XVI9_9BACT</name>
<dbReference type="Pfam" id="PF13573">
    <property type="entry name" value="SprB"/>
    <property type="match status" value="2"/>
</dbReference>
<gene>
    <name evidence="1" type="ORF">GCM10011511_48350</name>
</gene>
<dbReference type="Gene3D" id="2.60.40.10">
    <property type="entry name" value="Immunoglobulins"/>
    <property type="match status" value="1"/>
</dbReference>
<proteinExistence type="predicted"/>
<dbReference type="EMBL" id="BMJC01000005">
    <property type="protein sequence ID" value="GGB18880.1"/>
    <property type="molecule type" value="Genomic_DNA"/>
</dbReference>
<dbReference type="Pfam" id="PF13585">
    <property type="entry name" value="CHU_C"/>
    <property type="match status" value="1"/>
</dbReference>
<protein>
    <recommendedName>
        <fullName evidence="3">Gliding motility-associated C-terminal domain-containing protein</fullName>
    </recommendedName>
</protein>